<evidence type="ECO:0000313" key="3">
    <source>
        <dbReference type="Proteomes" id="UP000389128"/>
    </source>
</evidence>
<protein>
    <submittedName>
        <fullName evidence="2">RluA family pseudouridine synthase</fullName>
    </submittedName>
</protein>
<gene>
    <name evidence="2" type="ORF">ETQ85_13120</name>
</gene>
<sequence>MATPDVPASSPPPPLIYAPPAGEPPIIYQDAALLVLDKPAGLLSVPGRGPDNADCLASRIQARFPEARIVHRLDMATSGLIVMALGAEMERRLSIAFQQRTVDKRYLAVVTGLPAPERGEISLPLIADWPNRPRQKVDREAGKPSLTGYTVLAHDPTSNTSRLDLRPHTGRTHQLRVHLQAIGHPILGDELYGDAASRHAAPRLQLHASALSLPHPLTGEMLRLESLAPF</sequence>
<dbReference type="InterPro" id="IPR006145">
    <property type="entry name" value="PsdUridine_synth_RsuA/RluA"/>
</dbReference>
<dbReference type="Gene3D" id="3.30.2350.10">
    <property type="entry name" value="Pseudouridine synthase"/>
    <property type="match status" value="1"/>
</dbReference>
<dbReference type="PROSITE" id="PS01129">
    <property type="entry name" value="PSI_RLU"/>
    <property type="match status" value="1"/>
</dbReference>
<dbReference type="GO" id="GO:0009982">
    <property type="term" value="F:pseudouridine synthase activity"/>
    <property type="evidence" value="ECO:0007669"/>
    <property type="project" value="InterPro"/>
</dbReference>
<keyword evidence="3" id="KW-1185">Reference proteome</keyword>
<dbReference type="SUPFAM" id="SSF55120">
    <property type="entry name" value="Pseudouridine synthase"/>
    <property type="match status" value="1"/>
</dbReference>
<name>A0A6C2CRL5_9RHOO</name>
<dbReference type="OrthoDB" id="9785808at2"/>
<reference evidence="2 3" key="1">
    <citation type="submission" date="2019-01" db="EMBL/GenBank/DDBJ databases">
        <title>Zoogloea oleivorans genome sequencing and assembly.</title>
        <authorList>
            <person name="Tancsics A."/>
            <person name="Farkas M."/>
            <person name="Kriszt B."/>
            <person name="Maroti G."/>
            <person name="Horvath B."/>
        </authorList>
    </citation>
    <scope>NUCLEOTIDE SEQUENCE [LARGE SCALE GENOMIC DNA]</scope>
    <source>
        <strain evidence="2 3">Buc</strain>
    </source>
</reference>
<proteinExistence type="predicted"/>
<dbReference type="InterPro" id="IPR020103">
    <property type="entry name" value="PsdUridine_synth_cat_dom_sf"/>
</dbReference>
<evidence type="ECO:0000313" key="2">
    <source>
        <dbReference type="EMBL" id="TYC56233.1"/>
    </source>
</evidence>
<evidence type="ECO:0000259" key="1">
    <source>
        <dbReference type="Pfam" id="PF00849"/>
    </source>
</evidence>
<dbReference type="RefSeq" id="WP_148579527.1">
    <property type="nucleotide sequence ID" value="NZ_JAVEUW010000013.1"/>
</dbReference>
<dbReference type="CDD" id="cd02869">
    <property type="entry name" value="PseudoU_synth_RluA_like"/>
    <property type="match status" value="1"/>
</dbReference>
<dbReference type="EMBL" id="SDKK01000011">
    <property type="protein sequence ID" value="TYC56233.1"/>
    <property type="molecule type" value="Genomic_DNA"/>
</dbReference>
<dbReference type="GO" id="GO:0000455">
    <property type="term" value="P:enzyme-directed rRNA pseudouridine synthesis"/>
    <property type="evidence" value="ECO:0007669"/>
    <property type="project" value="TreeGrafter"/>
</dbReference>
<comment type="caution">
    <text evidence="2">The sequence shown here is derived from an EMBL/GenBank/DDBJ whole genome shotgun (WGS) entry which is preliminary data.</text>
</comment>
<dbReference type="AlphaFoldDB" id="A0A6C2CRL5"/>
<organism evidence="2 3">
    <name type="scientific">Zoogloea oleivorans</name>
    <dbReference type="NCBI Taxonomy" id="1552750"/>
    <lineage>
        <taxon>Bacteria</taxon>
        <taxon>Pseudomonadati</taxon>
        <taxon>Pseudomonadota</taxon>
        <taxon>Betaproteobacteria</taxon>
        <taxon>Rhodocyclales</taxon>
        <taxon>Zoogloeaceae</taxon>
        <taxon>Zoogloea</taxon>
    </lineage>
</organism>
<dbReference type="GO" id="GO:0003723">
    <property type="term" value="F:RNA binding"/>
    <property type="evidence" value="ECO:0007669"/>
    <property type="project" value="InterPro"/>
</dbReference>
<dbReference type="InterPro" id="IPR050188">
    <property type="entry name" value="RluA_PseudoU_synthase"/>
</dbReference>
<dbReference type="PANTHER" id="PTHR21600">
    <property type="entry name" value="MITOCHONDRIAL RNA PSEUDOURIDINE SYNTHASE"/>
    <property type="match status" value="1"/>
</dbReference>
<feature type="domain" description="Pseudouridine synthase RsuA/RluA-like" evidence="1">
    <location>
        <begin position="33"/>
        <end position="181"/>
    </location>
</feature>
<accession>A0A6C2CRL5</accession>
<dbReference type="Proteomes" id="UP000389128">
    <property type="component" value="Unassembled WGS sequence"/>
</dbReference>
<dbReference type="GO" id="GO:0140098">
    <property type="term" value="F:catalytic activity, acting on RNA"/>
    <property type="evidence" value="ECO:0007669"/>
    <property type="project" value="UniProtKB-ARBA"/>
</dbReference>
<dbReference type="Pfam" id="PF00849">
    <property type="entry name" value="PseudoU_synth_2"/>
    <property type="match status" value="1"/>
</dbReference>
<dbReference type="InterPro" id="IPR006224">
    <property type="entry name" value="PsdUridine_synth_RluA-like_CS"/>
</dbReference>
<dbReference type="PANTHER" id="PTHR21600:SF89">
    <property type="entry name" value="RIBOSOMAL LARGE SUBUNIT PSEUDOURIDINE SYNTHASE A"/>
    <property type="match status" value="1"/>
</dbReference>